<comment type="caution">
    <text evidence="3">The sequence shown here is derived from an EMBL/GenBank/DDBJ whole genome shotgun (WGS) entry which is preliminary data.</text>
</comment>
<dbReference type="InterPro" id="IPR021569">
    <property type="entry name" value="TUG-UBL1"/>
</dbReference>
<dbReference type="Pfam" id="PF11470">
    <property type="entry name" value="TUG-UBL1"/>
    <property type="match status" value="1"/>
</dbReference>
<evidence type="ECO:0000256" key="1">
    <source>
        <dbReference type="SAM" id="MobiDB-lite"/>
    </source>
</evidence>
<evidence type="ECO:0000313" key="3">
    <source>
        <dbReference type="EMBL" id="PVZ99564.1"/>
    </source>
</evidence>
<dbReference type="EMBL" id="MBFU01000431">
    <property type="protein sequence ID" value="PVZ99564.1"/>
    <property type="molecule type" value="Genomic_DNA"/>
</dbReference>
<dbReference type="CDD" id="cd16105">
    <property type="entry name" value="Ubl_ASPSCR1_like"/>
    <property type="match status" value="1"/>
</dbReference>
<dbReference type="SUPFAM" id="SSF54236">
    <property type="entry name" value="Ubiquitin-like"/>
    <property type="match status" value="1"/>
</dbReference>
<dbReference type="GO" id="GO:0006886">
    <property type="term" value="P:intracellular protein transport"/>
    <property type="evidence" value="ECO:0007669"/>
    <property type="project" value="TreeGrafter"/>
</dbReference>
<name>A0A2U1J3E1_SMIAN</name>
<sequence length="355" mass="39768">MASRVKVIYANGRSVLVNTTPAMSLKAIVDSVCNQVKDLGDSNNYGLKWKNKELDLLLNVRFSNLPQGANLELVKVKLQKNSKVTVAFQCLDGKRVTSEFSPTITLKQIYEHSTSEKMENANPGLIMMIMNKQYIGFETFEKTTVQSIGFTSGSVLIKAMIASSATQNYVKPSTVLNSFQKAIKSTFAGIGTDPKKVETPKSISGSKISERKLEKEIKTEMNPNKNSKIDKGPRSDIIKEEKSSKDFIDKSKNDTKSDYKNESAINQEKVQHGVTRNAFLIPPSSNVPSLSSKTFDVPDNFYELTKEEVKALLKDHKNKEDHTTGFKTKAFRELEANRNLEKLKQTYKTVSDFNL</sequence>
<dbReference type="Proteomes" id="UP000245591">
    <property type="component" value="Unassembled WGS sequence"/>
</dbReference>
<organism evidence="3 4">
    <name type="scientific">Smittium angustum</name>
    <dbReference type="NCBI Taxonomy" id="133377"/>
    <lineage>
        <taxon>Eukaryota</taxon>
        <taxon>Fungi</taxon>
        <taxon>Fungi incertae sedis</taxon>
        <taxon>Zoopagomycota</taxon>
        <taxon>Kickxellomycotina</taxon>
        <taxon>Harpellomycetes</taxon>
        <taxon>Harpellales</taxon>
        <taxon>Legeriomycetaceae</taxon>
        <taxon>Smittium</taxon>
    </lineage>
</organism>
<feature type="compositionally biased region" description="Basic and acidic residues" evidence="1">
    <location>
        <begin position="208"/>
        <end position="219"/>
    </location>
</feature>
<dbReference type="GO" id="GO:0012506">
    <property type="term" value="C:vesicle membrane"/>
    <property type="evidence" value="ECO:0007669"/>
    <property type="project" value="TreeGrafter"/>
</dbReference>
<evidence type="ECO:0000259" key="2">
    <source>
        <dbReference type="Pfam" id="PF11470"/>
    </source>
</evidence>
<evidence type="ECO:0000313" key="4">
    <source>
        <dbReference type="Proteomes" id="UP000245591"/>
    </source>
</evidence>
<protein>
    <recommendedName>
        <fullName evidence="2">TUG ubiquitin-like domain-containing protein</fullName>
    </recommendedName>
</protein>
<dbReference type="PANTHER" id="PTHR46467:SF1">
    <property type="entry name" value="TETHER CONTAINING UBX DOMAIN FOR GLUT4"/>
    <property type="match status" value="1"/>
</dbReference>
<dbReference type="InterPro" id="IPR029071">
    <property type="entry name" value="Ubiquitin-like_domsf"/>
</dbReference>
<reference evidence="3 4" key="1">
    <citation type="journal article" date="2018" name="MBio">
        <title>Comparative Genomics Reveals the Core Gene Toolbox for the Fungus-Insect Symbiosis.</title>
        <authorList>
            <person name="Wang Y."/>
            <person name="Stata M."/>
            <person name="Wang W."/>
            <person name="Stajich J.E."/>
            <person name="White M.M."/>
            <person name="Moncalvo J.M."/>
        </authorList>
    </citation>
    <scope>NUCLEOTIDE SEQUENCE [LARGE SCALE GENOMIC DNA]</scope>
    <source>
        <strain evidence="3 4">AUS-126-30</strain>
    </source>
</reference>
<feature type="region of interest" description="Disordered" evidence="1">
    <location>
        <begin position="196"/>
        <end position="259"/>
    </location>
</feature>
<dbReference type="AlphaFoldDB" id="A0A2U1J3E1"/>
<accession>A0A2U1J3E1</accession>
<dbReference type="GO" id="GO:0005737">
    <property type="term" value="C:cytoplasm"/>
    <property type="evidence" value="ECO:0007669"/>
    <property type="project" value="TreeGrafter"/>
</dbReference>
<dbReference type="GO" id="GO:0005634">
    <property type="term" value="C:nucleus"/>
    <property type="evidence" value="ECO:0007669"/>
    <property type="project" value="TreeGrafter"/>
</dbReference>
<feature type="compositionally biased region" description="Basic and acidic residues" evidence="1">
    <location>
        <begin position="227"/>
        <end position="259"/>
    </location>
</feature>
<dbReference type="PANTHER" id="PTHR46467">
    <property type="entry name" value="TETHER CONTAINING UBX DOMAIN FOR GLUT4"/>
    <property type="match status" value="1"/>
</dbReference>
<feature type="domain" description="TUG ubiquitin-like" evidence="2">
    <location>
        <begin position="11"/>
        <end position="73"/>
    </location>
</feature>
<dbReference type="Gene3D" id="3.10.20.90">
    <property type="entry name" value="Phosphatidylinositol 3-kinase Catalytic Subunit, Chain A, domain 1"/>
    <property type="match status" value="1"/>
</dbReference>
<keyword evidence="4" id="KW-1185">Reference proteome</keyword>
<gene>
    <name evidence="3" type="ORF">BB558_004442</name>
</gene>
<proteinExistence type="predicted"/>